<keyword evidence="12" id="KW-1185">Reference proteome</keyword>
<evidence type="ECO:0000256" key="4">
    <source>
        <dbReference type="ARBA" id="ARBA00022737"/>
    </source>
</evidence>
<evidence type="ECO:0000256" key="2">
    <source>
        <dbReference type="ARBA" id="ARBA00001946"/>
    </source>
</evidence>
<dbReference type="GO" id="GO:0000166">
    <property type="term" value="F:nucleotide binding"/>
    <property type="evidence" value="ECO:0007669"/>
    <property type="project" value="UniProtKB-KW"/>
</dbReference>
<evidence type="ECO:0008006" key="13">
    <source>
        <dbReference type="Google" id="ProtNLM"/>
    </source>
</evidence>
<evidence type="ECO:0000256" key="6">
    <source>
        <dbReference type="ARBA" id="ARBA00022759"/>
    </source>
</evidence>
<dbReference type="PROSITE" id="PS50142">
    <property type="entry name" value="RNASE_3_2"/>
    <property type="match status" value="2"/>
</dbReference>
<proteinExistence type="predicted"/>
<accession>A0ABD3HNT3</accession>
<evidence type="ECO:0000259" key="10">
    <source>
        <dbReference type="PROSITE" id="PS50821"/>
    </source>
</evidence>
<dbReference type="Proteomes" id="UP001633002">
    <property type="component" value="Unassembled WGS sequence"/>
</dbReference>
<dbReference type="SUPFAM" id="SSF54768">
    <property type="entry name" value="dsRNA-binding domain-like"/>
    <property type="match status" value="1"/>
</dbReference>
<comment type="caution">
    <text evidence="11">The sequence shown here is derived from an EMBL/GenBank/DDBJ whole genome shotgun (WGS) entry which is preliminary data.</text>
</comment>
<dbReference type="InterPro" id="IPR003100">
    <property type="entry name" value="PAZ_dom"/>
</dbReference>
<dbReference type="Gene3D" id="2.170.260.10">
    <property type="entry name" value="paz domain"/>
    <property type="match status" value="1"/>
</dbReference>
<dbReference type="InterPro" id="IPR036389">
    <property type="entry name" value="RNase_III_sf"/>
</dbReference>
<feature type="domain" description="RNase III" evidence="9">
    <location>
        <begin position="553"/>
        <end position="697"/>
    </location>
</feature>
<protein>
    <recommendedName>
        <fullName evidence="13">Dicer-like protein 2</fullName>
    </recommendedName>
</protein>
<dbReference type="PROSITE" id="PS00517">
    <property type="entry name" value="RNASE_3_1"/>
    <property type="match status" value="1"/>
</dbReference>
<evidence type="ECO:0000259" key="9">
    <source>
        <dbReference type="PROSITE" id="PS50142"/>
    </source>
</evidence>
<feature type="domain" description="RNase III" evidence="9">
    <location>
        <begin position="385"/>
        <end position="509"/>
    </location>
</feature>
<dbReference type="GO" id="GO:0016787">
    <property type="term" value="F:hydrolase activity"/>
    <property type="evidence" value="ECO:0007669"/>
    <property type="project" value="UniProtKB-KW"/>
</dbReference>
<evidence type="ECO:0000256" key="3">
    <source>
        <dbReference type="ARBA" id="ARBA00022722"/>
    </source>
</evidence>
<sequence>MSLDTASDLMDVGSEDLPWPLPVQYIERSLPAVVKSQASQDPAGKFRFHVYTVRYNVLESGVDPVQLVACDFALVTPEELDAEIAEMVVNLYLPSQASVVAKITPCGSDAFEAQQMDVIKRFNSWLFSVVLGKAAIPEESSKGYTDSPKRYYVLPLRDGSSAAEFDWFTIESALSSGMTYRKRVKFMGGFAKLEALDFDCATGETKPGEMMLRNGRFFEKDLDDAMITCAHNGMPCHVSAISTNVTGYSCFPVDGNSAGQSYAEYFISKCGYKLQFKDQPFLTGCRLLRPSNYLRRQDHFSTKALHDFASSWARILKGQVLAGRTQERSERLELPPEICILHPGIKGRLIRGAMRLPSVLYKIEMALLAVELRNKIGVPISCYKLMEALTTGACQDEVSYERFEFLGDSILKLSGCTYLFFKDFIQTEDQLGANLYQLVRNRTLFYCAIACNLTGYVFLEPFSPNLWVHPGRVECDLEEKKMRKSSFMSSRTLADIVEAIVGAYFMNEGFGAALKAMGWLGIPIKFPLELQREKLRIFFAEVRSKDFSSLMEVDKLEKKLGYVFEEKYLLVGALSYESMSSTFSSLFRRIGFLGDGVFDFIVARHLVTSHQNLDEGKLSELKQAIRNKQNLAIVAVRHGLHSFLCQVSPSLKKPVSEFINYYLLEGPKAFGLSEITAPLALGDLLKNLATAIYLDSRFDFDLVWKIIRPLLEPLATPFTVSQHPVKELETLCIERGWKLTILVSCTENSVEAKVIINELVLGNSQNEDKKIARRLAATKALRVISHPNTNLSTPGEKQHFQVQSQMEDIYLPIANGAA</sequence>
<dbReference type="InterPro" id="IPR036085">
    <property type="entry name" value="PAZ_dom_sf"/>
</dbReference>
<evidence type="ECO:0000256" key="5">
    <source>
        <dbReference type="ARBA" id="ARBA00022741"/>
    </source>
</evidence>
<keyword evidence="3" id="KW-0540">Nuclease</keyword>
<keyword evidence="7" id="KW-0378">Hydrolase</keyword>
<dbReference type="InterPro" id="IPR000999">
    <property type="entry name" value="RNase_III_dom"/>
</dbReference>
<feature type="domain" description="PAZ" evidence="10">
    <location>
        <begin position="194"/>
        <end position="343"/>
    </location>
</feature>
<dbReference type="SUPFAM" id="SSF69065">
    <property type="entry name" value="RNase III domain-like"/>
    <property type="match status" value="2"/>
</dbReference>
<evidence type="ECO:0000256" key="8">
    <source>
        <dbReference type="ARBA" id="ARBA00023211"/>
    </source>
</evidence>
<dbReference type="Gene3D" id="1.10.1520.10">
    <property type="entry name" value="Ribonuclease III domain"/>
    <property type="match status" value="2"/>
</dbReference>
<reference evidence="11 12" key="1">
    <citation type="submission" date="2024-09" db="EMBL/GenBank/DDBJ databases">
        <title>Chromosome-scale assembly of Riccia sorocarpa.</title>
        <authorList>
            <person name="Paukszto L."/>
        </authorList>
    </citation>
    <scope>NUCLEOTIDE SEQUENCE [LARGE SCALE GENOMIC DNA]</scope>
    <source>
        <strain evidence="11">LP-2024</strain>
        <tissue evidence="11">Aerial parts of the thallus</tissue>
    </source>
</reference>
<keyword evidence="5" id="KW-0547">Nucleotide-binding</keyword>
<dbReference type="PANTHER" id="PTHR14950:SF73">
    <property type="entry name" value="MINIMAL DICER"/>
    <property type="match status" value="1"/>
</dbReference>
<evidence type="ECO:0000313" key="11">
    <source>
        <dbReference type="EMBL" id="KAL3691781.1"/>
    </source>
</evidence>
<dbReference type="SUPFAM" id="SSF101690">
    <property type="entry name" value="PAZ domain"/>
    <property type="match status" value="1"/>
</dbReference>
<evidence type="ECO:0000256" key="7">
    <source>
        <dbReference type="ARBA" id="ARBA00022801"/>
    </source>
</evidence>
<keyword evidence="6" id="KW-0255">Endonuclease</keyword>
<dbReference type="Pfam" id="PF02170">
    <property type="entry name" value="PAZ"/>
    <property type="match status" value="1"/>
</dbReference>
<dbReference type="SMART" id="SM00535">
    <property type="entry name" value="RIBOc"/>
    <property type="match status" value="2"/>
</dbReference>
<comment type="cofactor">
    <cofactor evidence="2">
        <name>Mg(2+)</name>
        <dbReference type="ChEBI" id="CHEBI:18420"/>
    </cofactor>
</comment>
<dbReference type="PROSITE" id="PS50821">
    <property type="entry name" value="PAZ"/>
    <property type="match status" value="1"/>
</dbReference>
<evidence type="ECO:0000256" key="1">
    <source>
        <dbReference type="ARBA" id="ARBA00001936"/>
    </source>
</evidence>
<dbReference type="GO" id="GO:0004519">
    <property type="term" value="F:endonuclease activity"/>
    <property type="evidence" value="ECO:0007669"/>
    <property type="project" value="UniProtKB-KW"/>
</dbReference>
<gene>
    <name evidence="11" type="ORF">R1sor_005432</name>
</gene>
<dbReference type="EMBL" id="JBJQOH010000003">
    <property type="protein sequence ID" value="KAL3691781.1"/>
    <property type="molecule type" value="Genomic_DNA"/>
</dbReference>
<keyword evidence="8" id="KW-0464">Manganese</keyword>
<organism evidence="11 12">
    <name type="scientific">Riccia sorocarpa</name>
    <dbReference type="NCBI Taxonomy" id="122646"/>
    <lineage>
        <taxon>Eukaryota</taxon>
        <taxon>Viridiplantae</taxon>
        <taxon>Streptophyta</taxon>
        <taxon>Embryophyta</taxon>
        <taxon>Marchantiophyta</taxon>
        <taxon>Marchantiopsida</taxon>
        <taxon>Marchantiidae</taxon>
        <taxon>Marchantiales</taxon>
        <taxon>Ricciaceae</taxon>
        <taxon>Riccia</taxon>
    </lineage>
</organism>
<dbReference type="Pfam" id="PF00636">
    <property type="entry name" value="Ribonuclease_3"/>
    <property type="match status" value="2"/>
</dbReference>
<dbReference type="SMART" id="SM00949">
    <property type="entry name" value="PAZ"/>
    <property type="match status" value="1"/>
</dbReference>
<comment type="cofactor">
    <cofactor evidence="1">
        <name>Mn(2+)</name>
        <dbReference type="ChEBI" id="CHEBI:29035"/>
    </cofactor>
</comment>
<dbReference type="AlphaFoldDB" id="A0ABD3HNT3"/>
<evidence type="ECO:0000313" key="12">
    <source>
        <dbReference type="Proteomes" id="UP001633002"/>
    </source>
</evidence>
<dbReference type="PANTHER" id="PTHR14950">
    <property type="entry name" value="DICER-RELATED"/>
    <property type="match status" value="1"/>
</dbReference>
<dbReference type="CDD" id="cd00593">
    <property type="entry name" value="RIBOc"/>
    <property type="match status" value="2"/>
</dbReference>
<keyword evidence="4" id="KW-0677">Repeat</keyword>
<name>A0ABD3HNT3_9MARC</name>